<reference evidence="4" key="3">
    <citation type="submission" date="2025-09" db="UniProtKB">
        <authorList>
            <consortium name="Ensembl"/>
        </authorList>
    </citation>
    <scope>IDENTIFICATION</scope>
</reference>
<sequence>MWFCLRVVEKEKLVNPVLEKFLILPLIDRLDKKLLQYCDLYKFDIVLKKENDTERVIHLPPVIQIGTVRGHVFYPGQPQVCRRCGNEGHKAADCAIIKCRNCKEEGHFTRDCRKPIKCSLCGQEAHVFKDSPVSYANMVRRNVRREEKAIALLDEESEEEKVNRRHRKGRKPRK</sequence>
<dbReference type="PANTHER" id="PTHR22639:SF3">
    <property type="entry name" value="ZINC FINGER CCHC DOMAIN-CONTAINING PROTEIN 3"/>
    <property type="match status" value="1"/>
</dbReference>
<dbReference type="GO" id="GO:0008270">
    <property type="term" value="F:zinc ion binding"/>
    <property type="evidence" value="ECO:0007669"/>
    <property type="project" value="UniProtKB-KW"/>
</dbReference>
<reference evidence="4" key="2">
    <citation type="submission" date="2025-08" db="UniProtKB">
        <authorList>
            <consortium name="Ensembl"/>
        </authorList>
    </citation>
    <scope>IDENTIFICATION</scope>
</reference>
<feature type="domain" description="CCHC-type" evidence="3">
    <location>
        <begin position="98"/>
        <end position="114"/>
    </location>
</feature>
<evidence type="ECO:0000313" key="4">
    <source>
        <dbReference type="Ensembl" id="ENSECRP00000008313.1"/>
    </source>
</evidence>
<evidence type="ECO:0000256" key="1">
    <source>
        <dbReference type="PROSITE-ProRule" id="PRU00047"/>
    </source>
</evidence>
<feature type="region of interest" description="Disordered" evidence="2">
    <location>
        <begin position="154"/>
        <end position="174"/>
    </location>
</feature>
<dbReference type="InterPro" id="IPR001878">
    <property type="entry name" value="Znf_CCHC"/>
</dbReference>
<accession>A0A8C4S1W5</accession>
<reference evidence="4" key="1">
    <citation type="submission" date="2021-06" db="EMBL/GenBank/DDBJ databases">
        <authorList>
            <consortium name="Wellcome Sanger Institute Data Sharing"/>
        </authorList>
    </citation>
    <scope>NUCLEOTIDE SEQUENCE [LARGE SCALE GENOMIC DNA]</scope>
</reference>
<evidence type="ECO:0000313" key="5">
    <source>
        <dbReference type="Proteomes" id="UP000694620"/>
    </source>
</evidence>
<dbReference type="Gene3D" id="4.10.60.10">
    <property type="entry name" value="Zinc finger, CCHC-type"/>
    <property type="match status" value="1"/>
</dbReference>
<dbReference type="AlphaFoldDB" id="A0A8C4S1W5"/>
<dbReference type="InterPro" id="IPR042509">
    <property type="entry name" value="ZCCHC3"/>
</dbReference>
<organism evidence="4 5">
    <name type="scientific">Erpetoichthys calabaricus</name>
    <name type="common">Rope fish</name>
    <name type="synonym">Calamoichthys calabaricus</name>
    <dbReference type="NCBI Taxonomy" id="27687"/>
    <lineage>
        <taxon>Eukaryota</taxon>
        <taxon>Metazoa</taxon>
        <taxon>Chordata</taxon>
        <taxon>Craniata</taxon>
        <taxon>Vertebrata</taxon>
        <taxon>Euteleostomi</taxon>
        <taxon>Actinopterygii</taxon>
        <taxon>Polypteriformes</taxon>
        <taxon>Polypteridae</taxon>
        <taxon>Erpetoichthys</taxon>
    </lineage>
</organism>
<dbReference type="Ensembl" id="ENSECRT00000008448.1">
    <property type="protein sequence ID" value="ENSECRP00000008313.1"/>
    <property type="gene ID" value="ENSECRG00000005561.1"/>
</dbReference>
<name>A0A8C4S1W5_ERPCA</name>
<feature type="domain" description="CCHC-type" evidence="3">
    <location>
        <begin position="81"/>
        <end position="94"/>
    </location>
</feature>
<dbReference type="GO" id="GO:0003723">
    <property type="term" value="F:RNA binding"/>
    <property type="evidence" value="ECO:0007669"/>
    <property type="project" value="InterPro"/>
</dbReference>
<keyword evidence="1" id="KW-0479">Metal-binding</keyword>
<dbReference type="PROSITE" id="PS50158">
    <property type="entry name" value="ZF_CCHC"/>
    <property type="match status" value="2"/>
</dbReference>
<dbReference type="SMART" id="SM00343">
    <property type="entry name" value="ZnF_C2HC"/>
    <property type="match status" value="3"/>
</dbReference>
<evidence type="ECO:0000259" key="3">
    <source>
        <dbReference type="PROSITE" id="PS50158"/>
    </source>
</evidence>
<dbReference type="Pfam" id="PF00098">
    <property type="entry name" value="zf-CCHC"/>
    <property type="match status" value="2"/>
</dbReference>
<evidence type="ECO:0000256" key="2">
    <source>
        <dbReference type="SAM" id="MobiDB-lite"/>
    </source>
</evidence>
<dbReference type="SUPFAM" id="SSF57756">
    <property type="entry name" value="Retrovirus zinc finger-like domains"/>
    <property type="match status" value="1"/>
</dbReference>
<keyword evidence="1" id="KW-0863">Zinc-finger</keyword>
<dbReference type="GeneTree" id="ENSGT00530000063983"/>
<dbReference type="GO" id="GO:0003690">
    <property type="term" value="F:double-stranded DNA binding"/>
    <property type="evidence" value="ECO:0007669"/>
    <property type="project" value="InterPro"/>
</dbReference>
<proteinExistence type="predicted"/>
<dbReference type="PANTHER" id="PTHR22639">
    <property type="entry name" value="GAG-RELATED PROTEIN"/>
    <property type="match status" value="1"/>
</dbReference>
<keyword evidence="5" id="KW-1185">Reference proteome</keyword>
<dbReference type="InterPro" id="IPR036875">
    <property type="entry name" value="Znf_CCHC_sf"/>
</dbReference>
<protein>
    <recommendedName>
        <fullName evidence="3">CCHC-type domain-containing protein</fullName>
    </recommendedName>
</protein>
<dbReference type="Proteomes" id="UP000694620">
    <property type="component" value="Chromosome 7"/>
</dbReference>
<keyword evidence="1" id="KW-0862">Zinc</keyword>
<dbReference type="GO" id="GO:0002218">
    <property type="term" value="P:activation of innate immune response"/>
    <property type="evidence" value="ECO:0007669"/>
    <property type="project" value="InterPro"/>
</dbReference>
<feature type="compositionally biased region" description="Basic residues" evidence="2">
    <location>
        <begin position="163"/>
        <end position="174"/>
    </location>
</feature>